<protein>
    <submittedName>
        <fullName evidence="1">Uncharacterized protein</fullName>
    </submittedName>
</protein>
<sequence>MTKQYCYYCGKELDERDQVITEVPLDTVIKGEDGHKHKGTVIVDRTFHHNCLVDFVKVKQKEEKDKQENSDWDAVYQFFLHKTLQVPVGSQEYLSKYALNRLLGLRVGKFMQKGTNTRCLKRGYSFRTILVCLKYSKRATDKALQTVKFQNERHKINYIMSIIISNIDFVQEKLQRMDRQNRRIDKLKKEDANRKSKTSKELHYVHKGKGMNRFDWVD</sequence>
<gene>
    <name evidence="1" type="ORF">DKZ35_06475</name>
</gene>
<dbReference type="EMBL" id="QGHV01000035">
    <property type="protein sequence ID" value="PWT37206.1"/>
    <property type="molecule type" value="Genomic_DNA"/>
</dbReference>
<evidence type="ECO:0000313" key="1">
    <source>
        <dbReference type="EMBL" id="PWT37206.1"/>
    </source>
</evidence>
<proteinExistence type="predicted"/>
<reference evidence="2" key="1">
    <citation type="journal article" date="2018" name="Front. Microbiol.">
        <title>Comparative Genomics of the Herbivore Gut Symbiont Lactobacillus reuteri Reveals Genetic Diversity and Lifestyle Adaptation.</title>
        <authorList>
            <person name="Zhao J."/>
        </authorList>
    </citation>
    <scope>NUCLEOTIDE SEQUENCE [LARGE SCALE GENOMIC DNA]</scope>
    <source>
        <strain evidence="2">LR9</strain>
    </source>
</reference>
<dbReference type="Proteomes" id="UP000245735">
    <property type="component" value="Unassembled WGS sequence"/>
</dbReference>
<comment type="caution">
    <text evidence="1">The sequence shown here is derived from an EMBL/GenBank/DDBJ whole genome shotgun (WGS) entry which is preliminary data.</text>
</comment>
<dbReference type="AlphaFoldDB" id="A0ABD6Y601"/>
<accession>A0ABD6Y601</accession>
<name>A0ABD6Y601_LIMRT</name>
<organism evidence="1 2">
    <name type="scientific">Limosilactobacillus reuteri</name>
    <name type="common">Lactobacillus reuteri</name>
    <dbReference type="NCBI Taxonomy" id="1598"/>
    <lineage>
        <taxon>Bacteria</taxon>
        <taxon>Bacillati</taxon>
        <taxon>Bacillota</taxon>
        <taxon>Bacilli</taxon>
        <taxon>Lactobacillales</taxon>
        <taxon>Lactobacillaceae</taxon>
        <taxon>Limosilactobacillus</taxon>
    </lineage>
</organism>
<dbReference type="RefSeq" id="WP_109884025.1">
    <property type="nucleotide sequence ID" value="NZ_QGHR01000013.1"/>
</dbReference>
<evidence type="ECO:0000313" key="2">
    <source>
        <dbReference type="Proteomes" id="UP000245735"/>
    </source>
</evidence>